<evidence type="ECO:0000313" key="12">
    <source>
        <dbReference type="EMBL" id="MYL62166.1"/>
    </source>
</evidence>
<evidence type="ECO:0000256" key="1">
    <source>
        <dbReference type="ARBA" id="ARBA00000085"/>
    </source>
</evidence>
<dbReference type="Gene3D" id="3.30.450.20">
    <property type="entry name" value="PAS domain"/>
    <property type="match status" value="3"/>
</dbReference>
<accession>A0A845EU55</accession>
<keyword evidence="7" id="KW-0067">ATP-binding</keyword>
<dbReference type="Pfam" id="PF13426">
    <property type="entry name" value="PAS_9"/>
    <property type="match status" value="1"/>
</dbReference>
<dbReference type="InterPro" id="IPR003661">
    <property type="entry name" value="HisK_dim/P_dom"/>
</dbReference>
<evidence type="ECO:0000256" key="7">
    <source>
        <dbReference type="ARBA" id="ARBA00022840"/>
    </source>
</evidence>
<dbReference type="InterPro" id="IPR000700">
    <property type="entry name" value="PAS-assoc_C"/>
</dbReference>
<reference evidence="12 13" key="1">
    <citation type="submission" date="2019-11" db="EMBL/GenBank/DDBJ databases">
        <title>Genome sequences of 17 halophilic strains isolated from different environments.</title>
        <authorList>
            <person name="Furrow R.E."/>
        </authorList>
    </citation>
    <scope>NUCLEOTIDE SEQUENCE [LARGE SCALE GENOMIC DNA]</scope>
    <source>
        <strain evidence="12 13">22506_14_FS</strain>
    </source>
</reference>
<dbReference type="EMBL" id="WMEY01000001">
    <property type="protein sequence ID" value="MYL62166.1"/>
    <property type="molecule type" value="Genomic_DNA"/>
</dbReference>
<dbReference type="InterPro" id="IPR004358">
    <property type="entry name" value="Sig_transdc_His_kin-like_C"/>
</dbReference>
<dbReference type="CDD" id="cd00130">
    <property type="entry name" value="PAS"/>
    <property type="match status" value="3"/>
</dbReference>
<dbReference type="GO" id="GO:0005524">
    <property type="term" value="F:ATP binding"/>
    <property type="evidence" value="ECO:0007669"/>
    <property type="project" value="UniProtKB-KW"/>
</dbReference>
<dbReference type="Proteomes" id="UP000447833">
    <property type="component" value="Unassembled WGS sequence"/>
</dbReference>
<dbReference type="PROSITE" id="PS50109">
    <property type="entry name" value="HIS_KIN"/>
    <property type="match status" value="1"/>
</dbReference>
<keyword evidence="5" id="KW-0547">Nucleotide-binding</keyword>
<dbReference type="SMART" id="SM00091">
    <property type="entry name" value="PAS"/>
    <property type="match status" value="4"/>
</dbReference>
<dbReference type="Gene3D" id="1.10.287.130">
    <property type="match status" value="1"/>
</dbReference>
<dbReference type="SMART" id="SM00387">
    <property type="entry name" value="HATPase_c"/>
    <property type="match status" value="1"/>
</dbReference>
<dbReference type="InterPro" id="IPR005467">
    <property type="entry name" value="His_kinase_dom"/>
</dbReference>
<evidence type="ECO:0000256" key="8">
    <source>
        <dbReference type="ARBA" id="ARBA00023012"/>
    </source>
</evidence>
<dbReference type="Gene3D" id="3.30.565.10">
    <property type="entry name" value="Histidine kinase-like ATPase, C-terminal domain"/>
    <property type="match status" value="1"/>
</dbReference>
<dbReference type="AlphaFoldDB" id="A0A845EU55"/>
<dbReference type="CDD" id="cd00082">
    <property type="entry name" value="HisKA"/>
    <property type="match status" value="1"/>
</dbReference>
<dbReference type="PROSITE" id="PS50113">
    <property type="entry name" value="PAC"/>
    <property type="match status" value="2"/>
</dbReference>
<dbReference type="RefSeq" id="WP_160918047.1">
    <property type="nucleotide sequence ID" value="NZ_WMEY01000001.1"/>
</dbReference>
<keyword evidence="6" id="KW-0418">Kinase</keyword>
<dbReference type="SUPFAM" id="SSF55785">
    <property type="entry name" value="PYP-like sensor domain (PAS domain)"/>
    <property type="match status" value="3"/>
</dbReference>
<dbReference type="PROSITE" id="PS50112">
    <property type="entry name" value="PAS"/>
    <property type="match status" value="3"/>
</dbReference>
<feature type="domain" description="PAS" evidence="10">
    <location>
        <begin position="372"/>
        <end position="414"/>
    </location>
</feature>
<gene>
    <name evidence="12" type="ORF">GLW07_02230</name>
</gene>
<dbReference type="NCBIfam" id="TIGR00229">
    <property type="entry name" value="sensory_box"/>
    <property type="match status" value="3"/>
</dbReference>
<evidence type="ECO:0000259" key="11">
    <source>
        <dbReference type="PROSITE" id="PS50113"/>
    </source>
</evidence>
<proteinExistence type="predicted"/>
<name>A0A845EU55_9BACL</name>
<dbReference type="PRINTS" id="PR00344">
    <property type="entry name" value="BCTRLSENSOR"/>
</dbReference>
<dbReference type="GO" id="GO:0006355">
    <property type="term" value="P:regulation of DNA-templated transcription"/>
    <property type="evidence" value="ECO:0007669"/>
    <property type="project" value="InterPro"/>
</dbReference>
<dbReference type="Pfam" id="PF00989">
    <property type="entry name" value="PAS"/>
    <property type="match status" value="2"/>
</dbReference>
<evidence type="ECO:0000313" key="13">
    <source>
        <dbReference type="Proteomes" id="UP000447833"/>
    </source>
</evidence>
<keyword evidence="8" id="KW-0902">Two-component regulatory system</keyword>
<dbReference type="Pfam" id="PF02518">
    <property type="entry name" value="HATPase_c"/>
    <property type="match status" value="1"/>
</dbReference>
<dbReference type="InterPro" id="IPR003594">
    <property type="entry name" value="HATPase_dom"/>
</dbReference>
<feature type="domain" description="PAS" evidence="10">
    <location>
        <begin position="127"/>
        <end position="189"/>
    </location>
</feature>
<feature type="domain" description="PAC" evidence="11">
    <location>
        <begin position="442"/>
        <end position="496"/>
    </location>
</feature>
<keyword evidence="4" id="KW-0808">Transferase</keyword>
<protein>
    <recommendedName>
        <fullName evidence="2">histidine kinase</fullName>
        <ecNumber evidence="2">2.7.13.3</ecNumber>
    </recommendedName>
</protein>
<evidence type="ECO:0000259" key="10">
    <source>
        <dbReference type="PROSITE" id="PS50112"/>
    </source>
</evidence>
<evidence type="ECO:0000256" key="6">
    <source>
        <dbReference type="ARBA" id="ARBA00022777"/>
    </source>
</evidence>
<dbReference type="InterPro" id="IPR035965">
    <property type="entry name" value="PAS-like_dom_sf"/>
</dbReference>
<dbReference type="InterPro" id="IPR036097">
    <property type="entry name" value="HisK_dim/P_sf"/>
</dbReference>
<dbReference type="SUPFAM" id="SSF55874">
    <property type="entry name" value="ATPase domain of HSP90 chaperone/DNA topoisomerase II/histidine kinase"/>
    <property type="match status" value="1"/>
</dbReference>
<dbReference type="Pfam" id="PF00512">
    <property type="entry name" value="HisKA"/>
    <property type="match status" value="1"/>
</dbReference>
<feature type="domain" description="PAS" evidence="10">
    <location>
        <begin position="243"/>
        <end position="289"/>
    </location>
</feature>
<evidence type="ECO:0000256" key="3">
    <source>
        <dbReference type="ARBA" id="ARBA00022553"/>
    </source>
</evidence>
<dbReference type="EC" id="2.7.13.3" evidence="2"/>
<feature type="domain" description="PAC" evidence="11">
    <location>
        <begin position="191"/>
        <end position="242"/>
    </location>
</feature>
<dbReference type="PANTHER" id="PTHR43065:SF34">
    <property type="entry name" value="SPORULATION KINASE A"/>
    <property type="match status" value="1"/>
</dbReference>
<comment type="caution">
    <text evidence="12">The sequence shown here is derived from an EMBL/GenBank/DDBJ whole genome shotgun (WGS) entry which is preliminary data.</text>
</comment>
<dbReference type="SUPFAM" id="SSF47384">
    <property type="entry name" value="Homodimeric domain of signal transducing histidine kinase"/>
    <property type="match status" value="1"/>
</dbReference>
<organism evidence="12 13">
    <name type="scientific">Guptibacillus hwajinpoensis</name>
    <dbReference type="NCBI Taxonomy" id="208199"/>
    <lineage>
        <taxon>Bacteria</taxon>
        <taxon>Bacillati</taxon>
        <taxon>Bacillota</taxon>
        <taxon>Bacilli</taxon>
        <taxon>Bacillales</taxon>
        <taxon>Guptibacillaceae</taxon>
        <taxon>Guptibacillus</taxon>
    </lineage>
</organism>
<evidence type="ECO:0000256" key="4">
    <source>
        <dbReference type="ARBA" id="ARBA00022679"/>
    </source>
</evidence>
<keyword evidence="3" id="KW-0597">Phosphoprotein</keyword>
<sequence>MSYEKYYGRIPLPLFVVDLEGTVIYCNEEGKKILPEADDKENYRIEQIWMMNDHSAQHFIKELRCSSIENSIEVAFTSVMDKEAHLIEISYLEENLMLFVCMKTLTSNHEENMKQELSELHLKHDFLIAENPDGIIFVDRDGRITDINQSLQFMIGYEKCEIIHTYEKNISFEELKRIKYYTNKALRGKAQVYETSITHKNGDLIYIEVKTIPIKIQQSYIGAYNILKDITAYKSAQQEAFKQEELLRSLINSMPEFVVFQNHDGQILEMNQYAKKLFNLEGQEVVGKTFAEIGSAKWDAIPFLKEAFPSDLTKENASNIQFEHQLLHNGEERTFDIVKATGSLGEGESGYLISIGRDSTHRKKVEEDLIETKELLESIFSNSADGISVITLNGEVLKTNLAFQRLYGYSEKEMPREMIELYPDGNRDEAKSICDTVKSGKEIIGYEAFRKHKDGSLLEVSVTYSPLRDQEGNVLAISAFTRYIGDRKRTEELLVRSEKLSVIGQLAAAVAHEVRNPLTAVKGFIQLYKGKIDGKIHELMLSEMNRIENIISEFLSLAKPQAVTYQQANVTTLICDTLSIMNSQAHINNVCIKKDLQEVRDLVECEVNQIKQVLINLIKNGIESMPGGGELTIQTSQEDETFRIAISDQGVGISKERLKHLGDPFFSNKEAGTGLGLVVCYKIVHEHGGRIEFDSELGVGTTVSVLLPLKALKVPVTTRDL</sequence>
<comment type="catalytic activity">
    <reaction evidence="1">
        <text>ATP + protein L-histidine = ADP + protein N-phospho-L-histidine.</text>
        <dbReference type="EC" id="2.7.13.3"/>
    </reaction>
</comment>
<evidence type="ECO:0000256" key="2">
    <source>
        <dbReference type="ARBA" id="ARBA00012438"/>
    </source>
</evidence>
<dbReference type="SMART" id="SM00388">
    <property type="entry name" value="HisKA"/>
    <property type="match status" value="1"/>
</dbReference>
<dbReference type="GO" id="GO:0000155">
    <property type="term" value="F:phosphorelay sensor kinase activity"/>
    <property type="evidence" value="ECO:0007669"/>
    <property type="project" value="InterPro"/>
</dbReference>
<dbReference type="PANTHER" id="PTHR43065">
    <property type="entry name" value="SENSOR HISTIDINE KINASE"/>
    <property type="match status" value="1"/>
</dbReference>
<evidence type="ECO:0000256" key="5">
    <source>
        <dbReference type="ARBA" id="ARBA00022741"/>
    </source>
</evidence>
<feature type="domain" description="Histidine kinase" evidence="9">
    <location>
        <begin position="509"/>
        <end position="711"/>
    </location>
</feature>
<dbReference type="InterPro" id="IPR013767">
    <property type="entry name" value="PAS_fold"/>
</dbReference>
<dbReference type="InterPro" id="IPR036890">
    <property type="entry name" value="HATPase_C_sf"/>
</dbReference>
<dbReference type="InterPro" id="IPR000014">
    <property type="entry name" value="PAS"/>
</dbReference>
<evidence type="ECO:0000259" key="9">
    <source>
        <dbReference type="PROSITE" id="PS50109"/>
    </source>
</evidence>